<dbReference type="Pfam" id="PF00176">
    <property type="entry name" value="SNF2-rel_dom"/>
    <property type="match status" value="1"/>
</dbReference>
<sequence length="699" mass="78658">MVNRRKHAGHLYLDVARKYCVRRELVSRLAIHQLEAVRFLYSQLREYTGIFLNDESGLGKCYQTVAFLSSLPIAGEEERSLILCPTLDRIHHWTYHLDALAPSLRSTVYPKSYLDVTEEQSALRSTDWQYVVVDETRQFMTERQLETLRSLAVKRYIFVSSIDLLDRLDVLNRRIDFCYPRDTSHLRTLLERQQKRRSERGIFKVYLCTRRFILRRHARNYRRELALIERARFVEHYQQWCAANSVEIVVEETPQPNPTEEPKQSTPQGEEDLQLLLPEMTPEATAIDQASRTTEDEAVPVRTADSEPLFEPNETNTELMPVLRVESDTPSETNSTIPETAPDSEGYMQFGQELFSGGFASSQRSQPPPPPPFATERYRFPFEKFLHSQLGAVRSSSSSVSVESIPNGQPHQKTIVISSSDSPQRAKSPPLFEDSDHDTRSLHSDSSFSSSDDDLSLMELIRKGRSPSPSIALRRQPSFSTPITKLMYGPLAGDLASQPDGKENLSSTDMFAESLVQGEGDNVFEITKNNAFPNRIVVHGEEDGVPTVSVVHDSDEDDDDVQIVEDNSDHIIDLNEDPAGTPKPADELNRAVVLQTTPPSGNGGMNPGRSPGRGWLGKSLRTSASVSPASGKNTPSTSRATPKGGGSGSVRGSSVRNDKPHIVRDSKRRRKLDELFQIVDERNESRASPRKRVRRRGSR</sequence>
<proteinExistence type="predicted"/>
<evidence type="ECO:0000313" key="4">
    <source>
        <dbReference type="Proteomes" id="UP000075885"/>
    </source>
</evidence>
<dbReference type="InterPro" id="IPR000330">
    <property type="entry name" value="SNF2_N"/>
</dbReference>
<feature type="domain" description="SNF2 N-terminal" evidence="2">
    <location>
        <begin position="32"/>
        <end position="110"/>
    </location>
</feature>
<dbReference type="VEuPathDB" id="VectorBase:AEPI006720"/>
<feature type="region of interest" description="Disordered" evidence="1">
    <location>
        <begin position="326"/>
        <end position="345"/>
    </location>
</feature>
<feature type="region of interest" description="Disordered" evidence="1">
    <location>
        <begin position="595"/>
        <end position="670"/>
    </location>
</feature>
<dbReference type="EnsemblMetazoa" id="AEPI006720-RA">
    <property type="protein sequence ID" value="AEPI006720-PA"/>
    <property type="gene ID" value="AEPI006720"/>
</dbReference>
<dbReference type="InterPro" id="IPR038718">
    <property type="entry name" value="SNF2-like_sf"/>
</dbReference>
<reference evidence="4" key="1">
    <citation type="submission" date="2013-03" db="EMBL/GenBank/DDBJ databases">
        <title>The Genome Sequence of Anopheles epiroticus epiroticus2.</title>
        <authorList>
            <consortium name="The Broad Institute Genomics Platform"/>
            <person name="Neafsey D.E."/>
            <person name="Howell P."/>
            <person name="Walker B."/>
            <person name="Young S.K."/>
            <person name="Zeng Q."/>
            <person name="Gargeya S."/>
            <person name="Fitzgerald M."/>
            <person name="Haas B."/>
            <person name="Abouelleil A."/>
            <person name="Allen A.W."/>
            <person name="Alvarado L."/>
            <person name="Arachchi H.M."/>
            <person name="Berlin A.M."/>
            <person name="Chapman S.B."/>
            <person name="Gainer-Dewar J."/>
            <person name="Goldberg J."/>
            <person name="Griggs A."/>
            <person name="Gujja S."/>
            <person name="Hansen M."/>
            <person name="Howarth C."/>
            <person name="Imamovic A."/>
            <person name="Ireland A."/>
            <person name="Larimer J."/>
            <person name="McCowan C."/>
            <person name="Murphy C."/>
            <person name="Pearson M."/>
            <person name="Poon T.W."/>
            <person name="Priest M."/>
            <person name="Roberts A."/>
            <person name="Saif S."/>
            <person name="Shea T."/>
            <person name="Sisk P."/>
            <person name="Sykes S."/>
            <person name="Wortman J."/>
            <person name="Nusbaum C."/>
            <person name="Birren B."/>
        </authorList>
    </citation>
    <scope>NUCLEOTIDE SEQUENCE [LARGE SCALE GENOMIC DNA]</scope>
    <source>
        <strain evidence="4">Epiroticus2</strain>
    </source>
</reference>
<dbReference type="GO" id="GO:0015616">
    <property type="term" value="F:DNA translocase activity"/>
    <property type="evidence" value="ECO:0007669"/>
    <property type="project" value="TreeGrafter"/>
</dbReference>
<dbReference type="GO" id="GO:0005524">
    <property type="term" value="F:ATP binding"/>
    <property type="evidence" value="ECO:0007669"/>
    <property type="project" value="InterPro"/>
</dbReference>
<dbReference type="PANTHER" id="PTHR45629">
    <property type="entry name" value="SNF2/RAD54 FAMILY MEMBER"/>
    <property type="match status" value="1"/>
</dbReference>
<accession>A0A182PIF8</accession>
<feature type="region of interest" description="Disordered" evidence="1">
    <location>
        <begin position="400"/>
        <end position="453"/>
    </location>
</feature>
<dbReference type="InterPro" id="IPR027417">
    <property type="entry name" value="P-loop_NTPase"/>
</dbReference>
<dbReference type="AlphaFoldDB" id="A0A182PIF8"/>
<reference evidence="3" key="2">
    <citation type="submission" date="2020-05" db="UniProtKB">
        <authorList>
            <consortium name="EnsemblMetazoa"/>
        </authorList>
    </citation>
    <scope>IDENTIFICATION</scope>
    <source>
        <strain evidence="3">Epiroticus2</strain>
    </source>
</reference>
<organism evidence="3 4">
    <name type="scientific">Anopheles epiroticus</name>
    <dbReference type="NCBI Taxonomy" id="199890"/>
    <lineage>
        <taxon>Eukaryota</taxon>
        <taxon>Metazoa</taxon>
        <taxon>Ecdysozoa</taxon>
        <taxon>Arthropoda</taxon>
        <taxon>Hexapoda</taxon>
        <taxon>Insecta</taxon>
        <taxon>Pterygota</taxon>
        <taxon>Neoptera</taxon>
        <taxon>Endopterygota</taxon>
        <taxon>Diptera</taxon>
        <taxon>Nematocera</taxon>
        <taxon>Culicoidea</taxon>
        <taxon>Culicidae</taxon>
        <taxon>Anophelinae</taxon>
        <taxon>Anopheles</taxon>
    </lineage>
</organism>
<name>A0A182PIF8_9DIPT</name>
<dbReference type="PANTHER" id="PTHR45629:SF7">
    <property type="entry name" value="DNA EXCISION REPAIR PROTEIN ERCC-6-RELATED"/>
    <property type="match status" value="1"/>
</dbReference>
<dbReference type="SUPFAM" id="SSF52540">
    <property type="entry name" value="P-loop containing nucleoside triphosphate hydrolases"/>
    <property type="match status" value="1"/>
</dbReference>
<evidence type="ECO:0000259" key="2">
    <source>
        <dbReference type="Pfam" id="PF00176"/>
    </source>
</evidence>
<evidence type="ECO:0000256" key="1">
    <source>
        <dbReference type="SAM" id="MobiDB-lite"/>
    </source>
</evidence>
<protein>
    <recommendedName>
        <fullName evidence="2">SNF2 N-terminal domain-containing protein</fullName>
    </recommendedName>
</protein>
<dbReference type="Gene3D" id="3.40.50.10810">
    <property type="entry name" value="Tandem AAA-ATPase domain"/>
    <property type="match status" value="1"/>
</dbReference>
<feature type="compositionally biased region" description="Polar residues" evidence="1">
    <location>
        <begin position="406"/>
        <end position="425"/>
    </location>
</feature>
<dbReference type="Proteomes" id="UP000075885">
    <property type="component" value="Unassembled WGS sequence"/>
</dbReference>
<feature type="region of interest" description="Disordered" evidence="1">
    <location>
        <begin position="286"/>
        <end position="314"/>
    </location>
</feature>
<dbReference type="GO" id="GO:0007131">
    <property type="term" value="P:reciprocal meiotic recombination"/>
    <property type="evidence" value="ECO:0007669"/>
    <property type="project" value="TreeGrafter"/>
</dbReference>
<evidence type="ECO:0000313" key="3">
    <source>
        <dbReference type="EnsemblMetazoa" id="AEPI006720-PA"/>
    </source>
</evidence>
<feature type="compositionally biased region" description="Basic and acidic residues" evidence="1">
    <location>
        <begin position="656"/>
        <end position="670"/>
    </location>
</feature>
<dbReference type="GO" id="GO:0005634">
    <property type="term" value="C:nucleus"/>
    <property type="evidence" value="ECO:0007669"/>
    <property type="project" value="TreeGrafter"/>
</dbReference>
<feature type="compositionally biased region" description="Polar residues" evidence="1">
    <location>
        <begin position="620"/>
        <end position="640"/>
    </location>
</feature>
<dbReference type="InterPro" id="IPR050496">
    <property type="entry name" value="SNF2_RAD54_helicase_repair"/>
</dbReference>
<feature type="compositionally biased region" description="Polar residues" evidence="1">
    <location>
        <begin position="328"/>
        <end position="338"/>
    </location>
</feature>
<keyword evidence="4" id="KW-1185">Reference proteome</keyword>
<dbReference type="GO" id="GO:0000724">
    <property type="term" value="P:double-strand break repair via homologous recombination"/>
    <property type="evidence" value="ECO:0007669"/>
    <property type="project" value="TreeGrafter"/>
</dbReference>